<gene>
    <name evidence="1" type="ORF">ACA29_18090</name>
</gene>
<comment type="caution">
    <text evidence="1">The sequence shown here is derived from an EMBL/GenBank/DDBJ whole genome shotgun (WGS) entry which is preliminary data.</text>
</comment>
<dbReference type="SUPFAM" id="SSF48452">
    <property type="entry name" value="TPR-like"/>
    <property type="match status" value="1"/>
</dbReference>
<protein>
    <submittedName>
        <fullName evidence="1">Uncharacterized protein</fullName>
    </submittedName>
</protein>
<dbReference type="InterPro" id="IPR011990">
    <property type="entry name" value="TPR-like_helical_dom_sf"/>
</dbReference>
<dbReference type="Pfam" id="PF14559">
    <property type="entry name" value="TPR_19"/>
    <property type="match status" value="1"/>
</dbReference>
<sequence>MKKDQNNRDSAIIIPFPGLKDRYYEKGVSSLEAHQFQEAVDLLKQAYQMDSTDPQISAAYLAALYENGDYHDSRQMANG</sequence>
<reference evidence="1 2" key="1">
    <citation type="submission" date="2015-06" db="EMBL/GenBank/DDBJ databases">
        <title>Genome sequencing project of Bacillus galactosidilyticus PL133.</title>
        <authorList>
            <person name="Gaiero J."/>
            <person name="Nicol R."/>
            <person name="Habash M."/>
        </authorList>
    </citation>
    <scope>NUCLEOTIDE SEQUENCE [LARGE SCALE GENOMIC DNA]</scope>
    <source>
        <strain evidence="1 2">PL133</strain>
    </source>
</reference>
<accession>A0A0Q9XTD6</accession>
<evidence type="ECO:0000313" key="2">
    <source>
        <dbReference type="Proteomes" id="UP000053881"/>
    </source>
</evidence>
<name>A0A0Q9XTD6_9BACI</name>
<evidence type="ECO:0000313" key="1">
    <source>
        <dbReference type="EMBL" id="KRG11462.1"/>
    </source>
</evidence>
<organism evidence="1 2">
    <name type="scientific">Lederbergia galactosidilytica</name>
    <dbReference type="NCBI Taxonomy" id="217031"/>
    <lineage>
        <taxon>Bacteria</taxon>
        <taxon>Bacillati</taxon>
        <taxon>Bacillota</taxon>
        <taxon>Bacilli</taxon>
        <taxon>Bacillales</taxon>
        <taxon>Bacillaceae</taxon>
        <taxon>Lederbergia</taxon>
    </lineage>
</organism>
<dbReference type="EMBL" id="LGPB01000125">
    <property type="protein sequence ID" value="KRG11462.1"/>
    <property type="molecule type" value="Genomic_DNA"/>
</dbReference>
<dbReference type="AlphaFoldDB" id="A0A0Q9XTD6"/>
<proteinExistence type="predicted"/>
<dbReference type="Gene3D" id="1.25.40.10">
    <property type="entry name" value="Tetratricopeptide repeat domain"/>
    <property type="match status" value="1"/>
</dbReference>
<dbReference type="Proteomes" id="UP000053881">
    <property type="component" value="Unassembled WGS sequence"/>
</dbReference>